<dbReference type="STRING" id="3847.A0A0R0IAU0"/>
<dbReference type="EMBL" id="CM000842">
    <property type="protein sequence ID" value="KRH37401.1"/>
    <property type="molecule type" value="Genomic_DNA"/>
</dbReference>
<organism evidence="1">
    <name type="scientific">Glycine max</name>
    <name type="common">Soybean</name>
    <name type="synonym">Glycine hispida</name>
    <dbReference type="NCBI Taxonomy" id="3847"/>
    <lineage>
        <taxon>Eukaryota</taxon>
        <taxon>Viridiplantae</taxon>
        <taxon>Streptophyta</taxon>
        <taxon>Embryophyta</taxon>
        <taxon>Tracheophyta</taxon>
        <taxon>Spermatophyta</taxon>
        <taxon>Magnoliopsida</taxon>
        <taxon>eudicotyledons</taxon>
        <taxon>Gunneridae</taxon>
        <taxon>Pentapetalae</taxon>
        <taxon>rosids</taxon>
        <taxon>fabids</taxon>
        <taxon>Fabales</taxon>
        <taxon>Fabaceae</taxon>
        <taxon>Papilionoideae</taxon>
        <taxon>50 kb inversion clade</taxon>
        <taxon>NPAAA clade</taxon>
        <taxon>indigoferoid/millettioid clade</taxon>
        <taxon>Phaseoleae</taxon>
        <taxon>Glycine</taxon>
        <taxon>Glycine subgen. Soja</taxon>
    </lineage>
</organism>
<dbReference type="GO" id="GO:0035658">
    <property type="term" value="C:Mon1-Ccz1 complex"/>
    <property type="evidence" value="ECO:0007669"/>
    <property type="project" value="InterPro"/>
</dbReference>
<sequence length="105" mass="12222">MGVSSNSIILLIDSFCYCRIFSPEAERHSHVLFKAEPDIWIVLVADKINDSEPIWRVDALRKVLKEIHSLFVMFHGSIRAMLERTPRRTNRTTFVYLYHGLSQGM</sequence>
<evidence type="ECO:0008006" key="4">
    <source>
        <dbReference type="Google" id="ProtNLM"/>
    </source>
</evidence>
<reference evidence="2" key="2">
    <citation type="submission" date="2018-02" db="UniProtKB">
        <authorList>
            <consortium name="EnsemblPlants"/>
        </authorList>
    </citation>
    <scope>IDENTIFICATION</scope>
    <source>
        <strain evidence="2">Williams 82</strain>
    </source>
</reference>
<evidence type="ECO:0000313" key="1">
    <source>
        <dbReference type="EMBL" id="KRH37401.1"/>
    </source>
</evidence>
<dbReference type="Proteomes" id="UP000008827">
    <property type="component" value="Chromosome 9"/>
</dbReference>
<dbReference type="GO" id="GO:0016192">
    <property type="term" value="P:vesicle-mediated transport"/>
    <property type="evidence" value="ECO:0007669"/>
    <property type="project" value="InterPro"/>
</dbReference>
<dbReference type="InterPro" id="IPR013176">
    <property type="entry name" value="Ccz1"/>
</dbReference>
<dbReference type="PANTHER" id="PTHR13056">
    <property type="entry name" value="VACUOLAR FUSION PROTEIN CCZ1 HOMOLOG-RELATED"/>
    <property type="match status" value="1"/>
</dbReference>
<reference evidence="1" key="3">
    <citation type="submission" date="2018-07" db="EMBL/GenBank/DDBJ databases">
        <title>WGS assembly of Glycine max.</title>
        <authorList>
            <person name="Schmutz J."/>
            <person name="Cannon S."/>
            <person name="Schlueter J."/>
            <person name="Ma J."/>
            <person name="Mitros T."/>
            <person name="Nelson W."/>
            <person name="Hyten D."/>
            <person name="Song Q."/>
            <person name="Thelen J."/>
            <person name="Cheng J."/>
            <person name="Xu D."/>
            <person name="Hellsten U."/>
            <person name="May G."/>
            <person name="Yu Y."/>
            <person name="Sakurai T."/>
            <person name="Umezawa T."/>
            <person name="Bhattacharyya M."/>
            <person name="Sandhu D."/>
            <person name="Valliyodan B."/>
            <person name="Lindquist E."/>
            <person name="Peto M."/>
            <person name="Grant D."/>
            <person name="Shu S."/>
            <person name="Goodstein D."/>
            <person name="Barry K."/>
            <person name="Futrell-Griggs M."/>
            <person name="Abernathy B."/>
            <person name="Du J."/>
            <person name="Tian Z."/>
            <person name="Zhu L."/>
            <person name="Gill N."/>
            <person name="Joshi T."/>
            <person name="Libault M."/>
            <person name="Sethuraman A."/>
            <person name="Zhang X."/>
            <person name="Shinozaki K."/>
            <person name="Nguyen H."/>
            <person name="Wing R."/>
            <person name="Cregan P."/>
            <person name="Specht J."/>
            <person name="Grimwood J."/>
            <person name="Rokhsar D."/>
            <person name="Stacey G."/>
            <person name="Shoemaker R."/>
            <person name="Jackson S."/>
        </authorList>
    </citation>
    <scope>NUCLEOTIDE SEQUENCE</scope>
    <source>
        <tissue evidence="1">Callus</tissue>
    </source>
</reference>
<reference evidence="1 2" key="1">
    <citation type="journal article" date="2010" name="Nature">
        <title>Genome sequence of the palaeopolyploid soybean.</title>
        <authorList>
            <person name="Schmutz J."/>
            <person name="Cannon S.B."/>
            <person name="Schlueter J."/>
            <person name="Ma J."/>
            <person name="Mitros T."/>
            <person name="Nelson W."/>
            <person name="Hyten D.L."/>
            <person name="Song Q."/>
            <person name="Thelen J.J."/>
            <person name="Cheng J."/>
            <person name="Xu D."/>
            <person name="Hellsten U."/>
            <person name="May G.D."/>
            <person name="Yu Y."/>
            <person name="Sakurai T."/>
            <person name="Umezawa T."/>
            <person name="Bhattacharyya M.K."/>
            <person name="Sandhu D."/>
            <person name="Valliyodan B."/>
            <person name="Lindquist E."/>
            <person name="Peto M."/>
            <person name="Grant D."/>
            <person name="Shu S."/>
            <person name="Goodstein D."/>
            <person name="Barry K."/>
            <person name="Futrell-Griggs M."/>
            <person name="Abernathy B."/>
            <person name="Du J."/>
            <person name="Tian Z."/>
            <person name="Zhu L."/>
            <person name="Gill N."/>
            <person name="Joshi T."/>
            <person name="Libault M."/>
            <person name="Sethuraman A."/>
            <person name="Zhang X.-C."/>
            <person name="Shinozaki K."/>
            <person name="Nguyen H.T."/>
            <person name="Wing R.A."/>
            <person name="Cregan P."/>
            <person name="Specht J."/>
            <person name="Grimwood J."/>
            <person name="Rokhsar D."/>
            <person name="Stacey G."/>
            <person name="Shoemaker R.C."/>
            <person name="Jackson S.A."/>
        </authorList>
    </citation>
    <scope>NUCLEOTIDE SEQUENCE</scope>
    <source>
        <strain evidence="2">cv. Williams 82</strain>
        <tissue evidence="1">Callus</tissue>
    </source>
</reference>
<dbReference type="PANTHER" id="PTHR13056:SF0">
    <property type="entry name" value="VACUOLAR FUSION PROTEIN CCZ1 HOMOLOG-RELATED"/>
    <property type="match status" value="1"/>
</dbReference>
<protein>
    <recommendedName>
        <fullName evidence="4">CCZ1/INTU/HSP4 first Longin domain-containing protein</fullName>
    </recommendedName>
</protein>
<evidence type="ECO:0000313" key="2">
    <source>
        <dbReference type="EnsemblPlants" id="KRH37401"/>
    </source>
</evidence>
<name>A0A0R0IAU0_SOYBN</name>
<accession>A0A0R0IAU0</accession>
<dbReference type="AlphaFoldDB" id="A0A0R0IAU0"/>
<proteinExistence type="predicted"/>
<keyword evidence="3" id="KW-1185">Reference proteome</keyword>
<dbReference type="Gramene" id="KRH37401">
    <property type="protein sequence ID" value="KRH37401"/>
    <property type="gene ID" value="GLYMA_09G063600"/>
</dbReference>
<gene>
    <name evidence="1" type="ORF">GLYMA_09G063600</name>
</gene>
<evidence type="ECO:0000313" key="3">
    <source>
        <dbReference type="Proteomes" id="UP000008827"/>
    </source>
</evidence>
<dbReference type="InParanoid" id="A0A0R0IAU0"/>
<dbReference type="EnsemblPlants" id="KRH37401">
    <property type="protein sequence ID" value="KRH37401"/>
    <property type="gene ID" value="GLYMA_09G063600"/>
</dbReference>